<dbReference type="EMBL" id="MU004234">
    <property type="protein sequence ID" value="KAF2670690.1"/>
    <property type="molecule type" value="Genomic_DNA"/>
</dbReference>
<feature type="chain" id="PRO_5025341655" evidence="5">
    <location>
        <begin position="25"/>
        <end position="510"/>
    </location>
</feature>
<dbReference type="OrthoDB" id="2151789at2759"/>
<organism evidence="7 8">
    <name type="scientific">Microthyrium microscopicum</name>
    <dbReference type="NCBI Taxonomy" id="703497"/>
    <lineage>
        <taxon>Eukaryota</taxon>
        <taxon>Fungi</taxon>
        <taxon>Dikarya</taxon>
        <taxon>Ascomycota</taxon>
        <taxon>Pezizomycotina</taxon>
        <taxon>Dothideomycetes</taxon>
        <taxon>Dothideomycetes incertae sedis</taxon>
        <taxon>Microthyriales</taxon>
        <taxon>Microthyriaceae</taxon>
        <taxon>Microthyrium</taxon>
    </lineage>
</organism>
<keyword evidence="8" id="KW-1185">Reference proteome</keyword>
<dbReference type="AlphaFoldDB" id="A0A6A6UFV9"/>
<dbReference type="GO" id="GO:0071949">
    <property type="term" value="F:FAD binding"/>
    <property type="evidence" value="ECO:0007669"/>
    <property type="project" value="InterPro"/>
</dbReference>
<keyword evidence="4" id="KW-0560">Oxidoreductase</keyword>
<dbReference type="PROSITE" id="PS51387">
    <property type="entry name" value="FAD_PCMH"/>
    <property type="match status" value="1"/>
</dbReference>
<accession>A0A6A6UFV9</accession>
<dbReference type="PANTHER" id="PTHR42973:SF13">
    <property type="entry name" value="FAD-BINDING PCMH-TYPE DOMAIN-CONTAINING PROTEIN"/>
    <property type="match status" value="1"/>
</dbReference>
<dbReference type="InterPro" id="IPR016169">
    <property type="entry name" value="FAD-bd_PCMH_sub2"/>
</dbReference>
<dbReference type="Gene3D" id="3.30.465.10">
    <property type="match status" value="1"/>
</dbReference>
<keyword evidence="5" id="KW-0732">Signal</keyword>
<evidence type="ECO:0000256" key="1">
    <source>
        <dbReference type="ARBA" id="ARBA00005466"/>
    </source>
</evidence>
<protein>
    <submittedName>
        <fullName evidence="7">FAD-binding domain-containing protein</fullName>
    </submittedName>
</protein>
<dbReference type="Pfam" id="PF01565">
    <property type="entry name" value="FAD_binding_4"/>
    <property type="match status" value="1"/>
</dbReference>
<feature type="signal peptide" evidence="5">
    <location>
        <begin position="1"/>
        <end position="24"/>
    </location>
</feature>
<reference evidence="7" key="1">
    <citation type="journal article" date="2020" name="Stud. Mycol.">
        <title>101 Dothideomycetes genomes: a test case for predicting lifestyles and emergence of pathogens.</title>
        <authorList>
            <person name="Haridas S."/>
            <person name="Albert R."/>
            <person name="Binder M."/>
            <person name="Bloem J."/>
            <person name="Labutti K."/>
            <person name="Salamov A."/>
            <person name="Andreopoulos B."/>
            <person name="Baker S."/>
            <person name="Barry K."/>
            <person name="Bills G."/>
            <person name="Bluhm B."/>
            <person name="Cannon C."/>
            <person name="Castanera R."/>
            <person name="Culley D."/>
            <person name="Daum C."/>
            <person name="Ezra D."/>
            <person name="Gonzalez J."/>
            <person name="Henrissat B."/>
            <person name="Kuo A."/>
            <person name="Liang C."/>
            <person name="Lipzen A."/>
            <person name="Lutzoni F."/>
            <person name="Magnuson J."/>
            <person name="Mondo S."/>
            <person name="Nolan M."/>
            <person name="Ohm R."/>
            <person name="Pangilinan J."/>
            <person name="Park H.-J."/>
            <person name="Ramirez L."/>
            <person name="Alfaro M."/>
            <person name="Sun H."/>
            <person name="Tritt A."/>
            <person name="Yoshinaga Y."/>
            <person name="Zwiers L.-H."/>
            <person name="Turgeon B."/>
            <person name="Goodwin S."/>
            <person name="Spatafora J."/>
            <person name="Crous P."/>
            <person name="Grigoriev I."/>
        </authorList>
    </citation>
    <scope>NUCLEOTIDE SEQUENCE</scope>
    <source>
        <strain evidence="7">CBS 115976</strain>
    </source>
</reference>
<name>A0A6A6UFV9_9PEZI</name>
<keyword evidence="2" id="KW-0285">Flavoprotein</keyword>
<sequence length="510" mass="55514">MPLKSLPRLATLIALLLDFQQASGAPPARTEQACQAIANVVPDQIAFASGLSKKAYDAELKTYWNVALRDIKPTCIVLPITAEHVSATVKALHQFPDVKFVIKSGGHDPNPGHSSISDGVLLSLNNMRGTTLAADKKVAFVKPGGPWTDVITPLAKEGVTAVGGRLGIVGIGGYLTQGGLSFLSAQYGLAADNVVGWELVTANGSVVHVTPESHPDLAVALRGSGEQLGIVTQFTLNTHPIDQVWGGYRIFTSGYRDQILQGFHEFVGNPSADPKAAIIVDSAHILFNSSFYMVYFFYDGATPPKGAFGKLGDIKPTLDLCKTRTYPELLAFNSLGADATGLRTSFRSLTLPYMTDRPDVYKEIESAFSNLTNSLTSKSYISMGTLAFQAFPNLIGKQSEKRGGNAMGLSSQDKNRFIIELNFVWNKAEDDKLVWQIGKSLTDMVEKRIITNKTSSSIVSETYVPLFMNDAAYDQEVTSSYKNVQRLSQIQRQMDPYGFWKRAGGFKYQA</sequence>
<evidence type="ECO:0000256" key="5">
    <source>
        <dbReference type="SAM" id="SignalP"/>
    </source>
</evidence>
<keyword evidence="3" id="KW-0274">FAD</keyword>
<dbReference type="InterPro" id="IPR036318">
    <property type="entry name" value="FAD-bd_PCMH-like_sf"/>
</dbReference>
<evidence type="ECO:0000256" key="2">
    <source>
        <dbReference type="ARBA" id="ARBA00022630"/>
    </source>
</evidence>
<dbReference type="PANTHER" id="PTHR42973">
    <property type="entry name" value="BINDING OXIDOREDUCTASE, PUTATIVE (AFU_ORTHOLOGUE AFUA_1G17690)-RELATED"/>
    <property type="match status" value="1"/>
</dbReference>
<evidence type="ECO:0000313" key="8">
    <source>
        <dbReference type="Proteomes" id="UP000799302"/>
    </source>
</evidence>
<evidence type="ECO:0000256" key="4">
    <source>
        <dbReference type="ARBA" id="ARBA00023002"/>
    </source>
</evidence>
<dbReference type="Proteomes" id="UP000799302">
    <property type="component" value="Unassembled WGS sequence"/>
</dbReference>
<comment type="similarity">
    <text evidence="1">Belongs to the oxygen-dependent FAD-linked oxidoreductase family.</text>
</comment>
<dbReference type="InterPro" id="IPR016166">
    <property type="entry name" value="FAD-bd_PCMH"/>
</dbReference>
<evidence type="ECO:0000256" key="3">
    <source>
        <dbReference type="ARBA" id="ARBA00022827"/>
    </source>
</evidence>
<dbReference type="InterPro" id="IPR006094">
    <property type="entry name" value="Oxid_FAD_bind_N"/>
</dbReference>
<proteinExistence type="inferred from homology"/>
<dbReference type="GO" id="GO:0016491">
    <property type="term" value="F:oxidoreductase activity"/>
    <property type="evidence" value="ECO:0007669"/>
    <property type="project" value="UniProtKB-KW"/>
</dbReference>
<dbReference type="InterPro" id="IPR050416">
    <property type="entry name" value="FAD-linked_Oxidoreductase"/>
</dbReference>
<evidence type="ECO:0000259" key="6">
    <source>
        <dbReference type="PROSITE" id="PS51387"/>
    </source>
</evidence>
<evidence type="ECO:0000313" key="7">
    <source>
        <dbReference type="EMBL" id="KAF2670690.1"/>
    </source>
</evidence>
<feature type="domain" description="FAD-binding PCMH-type" evidence="6">
    <location>
        <begin position="69"/>
        <end position="241"/>
    </location>
</feature>
<gene>
    <name evidence="7" type="ORF">BT63DRAFT_478803</name>
</gene>
<dbReference type="SUPFAM" id="SSF56176">
    <property type="entry name" value="FAD-binding/transporter-associated domain-like"/>
    <property type="match status" value="1"/>
</dbReference>